<sequence>MRNATTIRLAIALTFVLTVFLWHWLGPVHGQFIPSSALTIFWGEFGNPLAWPLTLCLMLAVALKKHPATYWISREKNLVGAVPVTVAFALFFPLPNSLLSTVALLLVVFLVAAYSDMQKSIPLITSAIVGVVLVSYAFTVLKLSVFMLGREFDIPLKQIDALLGFETLRNWLIEEAHGSKGQIVLAEISYQMIFPIVGMFAIASYIQGKEQYETYVTSLFLVYAVGTFLYILIPAWGPFMQREFADLAPNWFSDSWRVAELQKFISFNSLKVRAGDYYFTEIPVYGFVAAMPSLHVATPAVAFLLNIRYGGVALGLSALLLLTSAWAAIVTGMHYGVDLLVGFLLAMVSTKLATLKNRLSS</sequence>
<keyword evidence="1" id="KW-0812">Transmembrane</keyword>
<feature type="transmembrane region" description="Helical" evidence="1">
    <location>
        <begin position="98"/>
        <end position="115"/>
    </location>
</feature>
<evidence type="ECO:0000259" key="2">
    <source>
        <dbReference type="Pfam" id="PF14378"/>
    </source>
</evidence>
<feature type="transmembrane region" description="Helical" evidence="1">
    <location>
        <begin position="7"/>
        <end position="25"/>
    </location>
</feature>
<feature type="transmembrane region" description="Helical" evidence="1">
    <location>
        <begin position="127"/>
        <end position="148"/>
    </location>
</feature>
<proteinExistence type="predicted"/>
<dbReference type="AlphaFoldDB" id="A0A317RC08"/>
<protein>
    <submittedName>
        <fullName evidence="3">PAP2 superfamily protein</fullName>
    </submittedName>
</protein>
<feature type="transmembrane region" description="Helical" evidence="1">
    <location>
        <begin position="188"/>
        <end position="206"/>
    </location>
</feature>
<evidence type="ECO:0000313" key="3">
    <source>
        <dbReference type="EMBL" id="PWW46769.1"/>
    </source>
</evidence>
<feature type="transmembrane region" description="Helical" evidence="1">
    <location>
        <begin position="312"/>
        <end position="329"/>
    </location>
</feature>
<feature type="transmembrane region" description="Helical" evidence="1">
    <location>
        <begin position="45"/>
        <end position="63"/>
    </location>
</feature>
<feature type="transmembrane region" description="Helical" evidence="1">
    <location>
        <begin position="218"/>
        <end position="237"/>
    </location>
</feature>
<name>A0A317RC08_9BURK</name>
<dbReference type="GO" id="GO:0016020">
    <property type="term" value="C:membrane"/>
    <property type="evidence" value="ECO:0007669"/>
    <property type="project" value="UniProtKB-SubCell"/>
</dbReference>
<organism evidence="3 4">
    <name type="scientific">Melaminivora alkalimesophila</name>
    <dbReference type="NCBI Taxonomy" id="1165852"/>
    <lineage>
        <taxon>Bacteria</taxon>
        <taxon>Pseudomonadati</taxon>
        <taxon>Pseudomonadota</taxon>
        <taxon>Betaproteobacteria</taxon>
        <taxon>Burkholderiales</taxon>
        <taxon>Comamonadaceae</taxon>
        <taxon>Melaminivora</taxon>
    </lineage>
</organism>
<comment type="caution">
    <text evidence="3">The sequence shown here is derived from an EMBL/GenBank/DDBJ whole genome shotgun (WGS) entry which is preliminary data.</text>
</comment>
<feature type="transmembrane region" description="Helical" evidence="1">
    <location>
        <begin position="282"/>
        <end position="305"/>
    </location>
</feature>
<dbReference type="OrthoDB" id="629685at2"/>
<dbReference type="Pfam" id="PF14378">
    <property type="entry name" value="PAP2_3"/>
    <property type="match status" value="1"/>
</dbReference>
<reference evidence="3 4" key="1">
    <citation type="submission" date="2018-05" db="EMBL/GenBank/DDBJ databases">
        <title>Genomic Encyclopedia of Type Strains, Phase IV (KMG-IV): sequencing the most valuable type-strain genomes for metagenomic binning, comparative biology and taxonomic classification.</title>
        <authorList>
            <person name="Goeker M."/>
        </authorList>
    </citation>
    <scope>NUCLEOTIDE SEQUENCE [LARGE SCALE GENOMIC DNA]</scope>
    <source>
        <strain evidence="3 4">DSM 26006</strain>
    </source>
</reference>
<keyword evidence="4" id="KW-1185">Reference proteome</keyword>
<feature type="transmembrane region" description="Helical" evidence="1">
    <location>
        <begin position="75"/>
        <end position="92"/>
    </location>
</feature>
<feature type="domain" description="Inositolphosphotransferase Aur1/Ipt1" evidence="2">
    <location>
        <begin position="181"/>
        <end position="350"/>
    </location>
</feature>
<accession>A0A317RC08</accession>
<keyword evidence="1" id="KW-1133">Transmembrane helix</keyword>
<evidence type="ECO:0000256" key="1">
    <source>
        <dbReference type="SAM" id="Phobius"/>
    </source>
</evidence>
<evidence type="ECO:0000313" key="4">
    <source>
        <dbReference type="Proteomes" id="UP000246483"/>
    </source>
</evidence>
<dbReference type="Proteomes" id="UP000246483">
    <property type="component" value="Unassembled WGS sequence"/>
</dbReference>
<gene>
    <name evidence="3" type="ORF">DFR36_10344</name>
</gene>
<keyword evidence="1" id="KW-0472">Membrane</keyword>
<dbReference type="EMBL" id="QGUB01000003">
    <property type="protein sequence ID" value="PWW46769.1"/>
    <property type="molecule type" value="Genomic_DNA"/>
</dbReference>
<dbReference type="RefSeq" id="WP_081501102.1">
    <property type="nucleotide sequence ID" value="NZ_QGUB01000003.1"/>
</dbReference>
<dbReference type="InterPro" id="IPR026841">
    <property type="entry name" value="Aur1/Ipt1"/>
</dbReference>